<proteinExistence type="inferred from homology"/>
<feature type="non-terminal residue" evidence="10">
    <location>
        <position position="1"/>
    </location>
</feature>
<evidence type="ECO:0000313" key="10">
    <source>
        <dbReference type="EMBL" id="ORZ14349.1"/>
    </source>
</evidence>
<feature type="region of interest" description="Disordered" evidence="8">
    <location>
        <begin position="1"/>
        <end position="28"/>
    </location>
</feature>
<feature type="domain" description="Essential protein Yae1 N-terminal" evidence="9">
    <location>
        <begin position="53"/>
        <end position="90"/>
    </location>
</feature>
<sequence length="262" mass="29167">MSDLERSHSDHSPADAQTEDGDDIWEDGDNVSYDRAIAEKEWSRMNDTFGNTGYREGIEEGKENTLQQGFNQGWSEGVHYGYELGRLRGLISPLIEHIKSSLSSTLIGGELNSPQDNELWIQKAGELVMELIELDISKVFDKAFFDDSGRTFNEVISKKTRETATNCCGGGMVSTQNSCCKNETCCAEEVSPAEVRTCVSSSSVAEGYCGAKNDEPSSSFKKCDDLLKKWSSRPEQVIKEYRSRVRDLLMEVGLESLLDDIV</sequence>
<comment type="subcellular location">
    <subcellularLocation>
        <location evidence="2">Cytoplasm</location>
    </subcellularLocation>
    <subcellularLocation>
        <location evidence="1">Nucleus</location>
    </subcellularLocation>
</comment>
<comment type="similarity">
    <text evidence="3">Belongs to the YAE1 family.</text>
</comment>
<dbReference type="PANTHER" id="PTHR18829">
    <property type="entry name" value="PROTEIN YAE1 HOMOLOG"/>
    <property type="match status" value="1"/>
</dbReference>
<dbReference type="Proteomes" id="UP000193648">
    <property type="component" value="Unassembled WGS sequence"/>
</dbReference>
<evidence type="ECO:0000256" key="2">
    <source>
        <dbReference type="ARBA" id="ARBA00004496"/>
    </source>
</evidence>
<keyword evidence="6" id="KW-0963">Cytoplasm</keyword>
<dbReference type="InParanoid" id="A0A1Y2GLA6"/>
<protein>
    <recommendedName>
        <fullName evidence="5">Protein YAE1</fullName>
    </recommendedName>
    <alternativeName>
        <fullName evidence="4">Protein yae1</fullName>
    </alternativeName>
</protein>
<evidence type="ECO:0000256" key="4">
    <source>
        <dbReference type="ARBA" id="ARBA00017286"/>
    </source>
</evidence>
<evidence type="ECO:0000256" key="8">
    <source>
        <dbReference type="SAM" id="MobiDB-lite"/>
    </source>
</evidence>
<dbReference type="InterPro" id="IPR019191">
    <property type="entry name" value="Essential_protein_Yae1_N"/>
</dbReference>
<dbReference type="OrthoDB" id="20086at2759"/>
<dbReference type="EMBL" id="MCFF01000021">
    <property type="protein sequence ID" value="ORZ14349.1"/>
    <property type="molecule type" value="Genomic_DNA"/>
</dbReference>
<dbReference type="PANTHER" id="PTHR18829:SF0">
    <property type="entry name" value="PROTEIN YAE1 HOMOLOG"/>
    <property type="match status" value="1"/>
</dbReference>
<evidence type="ECO:0000256" key="6">
    <source>
        <dbReference type="ARBA" id="ARBA00022490"/>
    </source>
</evidence>
<dbReference type="GO" id="GO:0005737">
    <property type="term" value="C:cytoplasm"/>
    <property type="evidence" value="ECO:0007669"/>
    <property type="project" value="UniProtKB-SubCell"/>
</dbReference>
<dbReference type="Pfam" id="PF09811">
    <property type="entry name" value="Yae1_N"/>
    <property type="match status" value="1"/>
</dbReference>
<comment type="caution">
    <text evidence="10">The sequence shown here is derived from an EMBL/GenBank/DDBJ whole genome shotgun (WGS) entry which is preliminary data.</text>
</comment>
<keyword evidence="11" id="KW-1185">Reference proteome</keyword>
<evidence type="ECO:0000256" key="1">
    <source>
        <dbReference type="ARBA" id="ARBA00004123"/>
    </source>
</evidence>
<evidence type="ECO:0000313" key="11">
    <source>
        <dbReference type="Proteomes" id="UP000193648"/>
    </source>
</evidence>
<evidence type="ECO:0000259" key="9">
    <source>
        <dbReference type="Pfam" id="PF09811"/>
    </source>
</evidence>
<keyword evidence="7" id="KW-0539">Nucleus</keyword>
<name>A0A1Y2GLA6_9FUNG</name>
<evidence type="ECO:0000256" key="7">
    <source>
        <dbReference type="ARBA" id="ARBA00023242"/>
    </source>
</evidence>
<accession>A0A1Y2GLA6</accession>
<organism evidence="10 11">
    <name type="scientific">Lobosporangium transversale</name>
    <dbReference type="NCBI Taxonomy" id="64571"/>
    <lineage>
        <taxon>Eukaryota</taxon>
        <taxon>Fungi</taxon>
        <taxon>Fungi incertae sedis</taxon>
        <taxon>Mucoromycota</taxon>
        <taxon>Mortierellomycotina</taxon>
        <taxon>Mortierellomycetes</taxon>
        <taxon>Mortierellales</taxon>
        <taxon>Mortierellaceae</taxon>
        <taxon>Lobosporangium</taxon>
    </lineage>
</organism>
<dbReference type="GO" id="GO:0005634">
    <property type="term" value="C:nucleus"/>
    <property type="evidence" value="ECO:0007669"/>
    <property type="project" value="UniProtKB-SubCell"/>
</dbReference>
<evidence type="ECO:0000256" key="5">
    <source>
        <dbReference type="ARBA" id="ARBA00018400"/>
    </source>
</evidence>
<dbReference type="STRING" id="64571.A0A1Y2GLA6"/>
<feature type="compositionally biased region" description="Acidic residues" evidence="8">
    <location>
        <begin position="17"/>
        <end position="28"/>
    </location>
</feature>
<gene>
    <name evidence="10" type="ORF">BCR41DRAFT_354721</name>
</gene>
<dbReference type="InterPro" id="IPR038881">
    <property type="entry name" value="Yae1-like"/>
</dbReference>
<dbReference type="RefSeq" id="XP_021880827.1">
    <property type="nucleotide sequence ID" value="XM_022024373.1"/>
</dbReference>
<feature type="compositionally biased region" description="Basic and acidic residues" evidence="8">
    <location>
        <begin position="1"/>
        <end position="13"/>
    </location>
</feature>
<dbReference type="GeneID" id="33566217"/>
<dbReference type="AlphaFoldDB" id="A0A1Y2GLA6"/>
<evidence type="ECO:0000256" key="3">
    <source>
        <dbReference type="ARBA" id="ARBA00007096"/>
    </source>
</evidence>
<reference evidence="10 11" key="1">
    <citation type="submission" date="2016-07" db="EMBL/GenBank/DDBJ databases">
        <title>Pervasive Adenine N6-methylation of Active Genes in Fungi.</title>
        <authorList>
            <consortium name="DOE Joint Genome Institute"/>
            <person name="Mondo S.J."/>
            <person name="Dannebaum R.O."/>
            <person name="Kuo R.C."/>
            <person name="Labutti K."/>
            <person name="Haridas S."/>
            <person name="Kuo A."/>
            <person name="Salamov A."/>
            <person name="Ahrendt S.R."/>
            <person name="Lipzen A."/>
            <person name="Sullivan W."/>
            <person name="Andreopoulos W.B."/>
            <person name="Clum A."/>
            <person name="Lindquist E."/>
            <person name="Daum C."/>
            <person name="Ramamoorthy G.K."/>
            <person name="Gryganskyi A."/>
            <person name="Culley D."/>
            <person name="Magnuson J.K."/>
            <person name="James T.Y."/>
            <person name="O'Malley M.A."/>
            <person name="Stajich J.E."/>
            <person name="Spatafora J.W."/>
            <person name="Visel A."/>
            <person name="Grigoriev I.V."/>
        </authorList>
    </citation>
    <scope>NUCLEOTIDE SEQUENCE [LARGE SCALE GENOMIC DNA]</scope>
    <source>
        <strain evidence="10 11">NRRL 3116</strain>
    </source>
</reference>